<feature type="transmembrane region" description="Helical" evidence="1">
    <location>
        <begin position="164"/>
        <end position="188"/>
    </location>
</feature>
<name>A0ABV3L4D4_9RHOB</name>
<feature type="transmembrane region" description="Helical" evidence="1">
    <location>
        <begin position="100"/>
        <end position="123"/>
    </location>
</feature>
<reference evidence="3 4" key="1">
    <citation type="submission" date="2024-07" db="EMBL/GenBank/DDBJ databases">
        <authorList>
            <person name="Kang M."/>
        </authorList>
    </citation>
    <scope>NUCLEOTIDE SEQUENCE [LARGE SCALE GENOMIC DNA]</scope>
    <source>
        <strain evidence="3 4">DFM31</strain>
    </source>
</reference>
<keyword evidence="1" id="KW-1003">Cell membrane</keyword>
<keyword evidence="4" id="KW-1185">Reference proteome</keyword>
<sequence>MESTPLVIPDFVATTLGLLVFLVGVQVTRKIRVLRDFNIPEPVSGGLVAAAITWGIFLLMDRSVEFDLGSRNYFLVVFFAGIGLNARLSDLKTGGKPLAILLGLTIVFIVVQNIVGIGAALAFGMPAQLGVLMGSAALIGGHGTAIAWAPMVAEQSGFAGAAELGIAVATIGLVLAALIGGPIAKYLIERGQLTPDRPEHTHTVGLPFDKVDEARVTHVDLMRVLFVLHVTIILGYLLSQAIAATGLNLPLFVPCLLMGIVVGNLLGLTRIGPRVSRTPALALMSEFSLGIFLSMSLMSLQLWTLAGMGALMAVTMGLQTLVTVLFVLLAVFPLMGSGYRGAVLSAGFAGFGLGATPTAIANMNAVTKRYGPSPIAFVILPLVSAFFVDLANAAVIQTLLSF</sequence>
<evidence type="ECO:0000313" key="3">
    <source>
        <dbReference type="EMBL" id="MEV8466444.1"/>
    </source>
</evidence>
<keyword evidence="1" id="KW-0769">Symport</keyword>
<accession>A0ABV3L4D4</accession>
<feature type="transmembrane region" description="Helical" evidence="1">
    <location>
        <begin position="280"/>
        <end position="303"/>
    </location>
</feature>
<comment type="subcellular location">
    <subcellularLocation>
        <location evidence="1">Cell inner membrane</location>
        <topology evidence="1">Multi-pass membrane protein</topology>
    </subcellularLocation>
</comment>
<comment type="similarity">
    <text evidence="1">Belongs to the glutamate:Na(+) symporter (ESS) (TC 2.A.27) family.</text>
</comment>
<keyword evidence="1" id="KW-0915">Sodium</keyword>
<keyword evidence="1" id="KW-0997">Cell inner membrane</keyword>
<dbReference type="EMBL" id="JBFBVU010000006">
    <property type="protein sequence ID" value="MEV8466444.1"/>
    <property type="molecule type" value="Genomic_DNA"/>
</dbReference>
<keyword evidence="1" id="KW-0739">Sodium transport</keyword>
<keyword evidence="1" id="KW-0472">Membrane</keyword>
<keyword evidence="1" id="KW-0813">Transport</keyword>
<keyword evidence="1" id="KW-0406">Ion transport</keyword>
<dbReference type="HAMAP" id="MF_02062">
    <property type="entry name" value="GltS"/>
    <property type="match status" value="1"/>
</dbReference>
<comment type="caution">
    <text evidence="3">The sequence shown here is derived from an EMBL/GenBank/DDBJ whole genome shotgun (WGS) entry which is preliminary data.</text>
</comment>
<gene>
    <name evidence="1 3" type="primary">gltS</name>
    <name evidence="3" type="ORF">AB0T83_06565</name>
</gene>
<feature type="transmembrane region" description="Helical" evidence="1">
    <location>
        <begin position="6"/>
        <end position="27"/>
    </location>
</feature>
<keyword evidence="1" id="KW-0812">Transmembrane</keyword>
<protein>
    <recommendedName>
        <fullName evidence="1 2">Sodium/glutamate symporter</fullName>
    </recommendedName>
</protein>
<dbReference type="PANTHER" id="PTHR36178">
    <property type="entry name" value="SLR0625 PROTEIN"/>
    <property type="match status" value="1"/>
</dbReference>
<keyword evidence="1" id="KW-1133">Transmembrane helix</keyword>
<feature type="transmembrane region" description="Helical" evidence="1">
    <location>
        <begin position="39"/>
        <end position="60"/>
    </location>
</feature>
<feature type="transmembrane region" description="Helical" evidence="1">
    <location>
        <begin position="343"/>
        <end position="363"/>
    </location>
</feature>
<dbReference type="InterPro" id="IPR004445">
    <property type="entry name" value="GltS"/>
</dbReference>
<dbReference type="Pfam" id="PF03616">
    <property type="entry name" value="Glt_symporter"/>
    <property type="match status" value="1"/>
</dbReference>
<proteinExistence type="inferred from homology"/>
<evidence type="ECO:0000313" key="4">
    <source>
        <dbReference type="Proteomes" id="UP001553161"/>
    </source>
</evidence>
<dbReference type="RefSeq" id="WP_366192245.1">
    <property type="nucleotide sequence ID" value="NZ_JBFBVU010000006.1"/>
</dbReference>
<dbReference type="Proteomes" id="UP001553161">
    <property type="component" value="Unassembled WGS sequence"/>
</dbReference>
<feature type="transmembrane region" description="Helical" evidence="1">
    <location>
        <begin position="224"/>
        <end position="243"/>
    </location>
</feature>
<evidence type="ECO:0000256" key="2">
    <source>
        <dbReference type="NCBIfam" id="TIGR00210"/>
    </source>
</evidence>
<dbReference type="PANTHER" id="PTHR36178:SF1">
    <property type="entry name" value="SODIUM_GLUTAMATE SYMPORTER"/>
    <property type="match status" value="1"/>
</dbReference>
<organism evidence="3 4">
    <name type="scientific">Meridianimarinicoccus marinus</name>
    <dbReference type="NCBI Taxonomy" id="3231483"/>
    <lineage>
        <taxon>Bacteria</taxon>
        <taxon>Pseudomonadati</taxon>
        <taxon>Pseudomonadota</taxon>
        <taxon>Alphaproteobacteria</taxon>
        <taxon>Rhodobacterales</taxon>
        <taxon>Paracoccaceae</taxon>
        <taxon>Meridianimarinicoccus</taxon>
    </lineage>
</organism>
<feature type="transmembrane region" description="Helical" evidence="1">
    <location>
        <begin position="375"/>
        <end position="400"/>
    </location>
</feature>
<feature type="transmembrane region" description="Helical" evidence="1">
    <location>
        <begin position="309"/>
        <end position="331"/>
    </location>
</feature>
<evidence type="ECO:0000256" key="1">
    <source>
        <dbReference type="HAMAP-Rule" id="MF_02062"/>
    </source>
</evidence>
<keyword evidence="1" id="KW-0029">Amino-acid transport</keyword>
<comment type="function">
    <text evidence="1">Catalyzes the sodium-dependent transport of glutamate.</text>
</comment>
<dbReference type="NCBIfam" id="TIGR00210">
    <property type="entry name" value="gltS"/>
    <property type="match status" value="1"/>
</dbReference>
<feature type="transmembrane region" description="Helical" evidence="1">
    <location>
        <begin position="249"/>
        <end position="268"/>
    </location>
</feature>